<dbReference type="EMBL" id="GIFC01008643">
    <property type="protein sequence ID" value="MXU90726.1"/>
    <property type="molecule type" value="Transcribed_RNA"/>
</dbReference>
<keyword evidence="1" id="KW-0732">Signal</keyword>
<feature type="chain" id="PRO_5025478683" evidence="1">
    <location>
        <begin position="18"/>
        <end position="117"/>
    </location>
</feature>
<evidence type="ECO:0000256" key="1">
    <source>
        <dbReference type="SAM" id="SignalP"/>
    </source>
</evidence>
<reference evidence="2" key="1">
    <citation type="submission" date="2019-12" db="EMBL/GenBank/DDBJ databases">
        <title>An insight into the sialome of adult female Ixodes ricinus ticks feeding for 6 days.</title>
        <authorList>
            <person name="Perner J."/>
            <person name="Ribeiro J.M.C."/>
        </authorList>
    </citation>
    <scope>NUCLEOTIDE SEQUENCE</scope>
    <source>
        <strain evidence="2">Semi-engorged</strain>
        <tissue evidence="2">Salivary glands</tissue>
    </source>
</reference>
<sequence length="117" mass="12277">MVIELFLSSTLASGSLGDPPWIRWEGILVDGGVPPEEELDVADIRRCCCRAAARAAPVESSMITCVLGCGMICTPVASGGGQGRGPFPDDLDLSELMGEMVMDELRVMGTLGVTCIC</sequence>
<proteinExistence type="predicted"/>
<organism evidence="2">
    <name type="scientific">Ixodes ricinus</name>
    <name type="common">Common tick</name>
    <name type="synonym">Acarus ricinus</name>
    <dbReference type="NCBI Taxonomy" id="34613"/>
    <lineage>
        <taxon>Eukaryota</taxon>
        <taxon>Metazoa</taxon>
        <taxon>Ecdysozoa</taxon>
        <taxon>Arthropoda</taxon>
        <taxon>Chelicerata</taxon>
        <taxon>Arachnida</taxon>
        <taxon>Acari</taxon>
        <taxon>Parasitiformes</taxon>
        <taxon>Ixodida</taxon>
        <taxon>Ixodoidea</taxon>
        <taxon>Ixodidae</taxon>
        <taxon>Ixodinae</taxon>
        <taxon>Ixodes</taxon>
    </lineage>
</organism>
<accession>A0A6B0UM32</accession>
<dbReference type="AlphaFoldDB" id="A0A6B0UM32"/>
<name>A0A6B0UM32_IXORI</name>
<protein>
    <submittedName>
        <fullName evidence="2">Putative secreted protein</fullName>
    </submittedName>
</protein>
<feature type="signal peptide" evidence="1">
    <location>
        <begin position="1"/>
        <end position="17"/>
    </location>
</feature>
<evidence type="ECO:0000313" key="2">
    <source>
        <dbReference type="EMBL" id="MXU90726.1"/>
    </source>
</evidence>